<name>A0AC34GHG4_9BILA</name>
<protein>
    <submittedName>
        <fullName evidence="2">Peptidase A2 domain-containing protein</fullName>
    </submittedName>
</protein>
<organism evidence="1 2">
    <name type="scientific">Panagrolaimus sp. ES5</name>
    <dbReference type="NCBI Taxonomy" id="591445"/>
    <lineage>
        <taxon>Eukaryota</taxon>
        <taxon>Metazoa</taxon>
        <taxon>Ecdysozoa</taxon>
        <taxon>Nematoda</taxon>
        <taxon>Chromadorea</taxon>
        <taxon>Rhabditida</taxon>
        <taxon>Tylenchina</taxon>
        <taxon>Panagrolaimomorpha</taxon>
        <taxon>Panagrolaimoidea</taxon>
        <taxon>Panagrolaimidae</taxon>
        <taxon>Panagrolaimus</taxon>
    </lineage>
</organism>
<sequence length="217" mass="23956">MRDFLMNPANDISTVEKLEQLAVAFEDSRKASRDIKDVGKEAAKPYSINVVGKGVPVCGSCGKQHGKGRCVAKDVECWICTETGHFARLCKTRKAKNKQNQVAESDDDNDDHEKVNYLNGVHPGDFGVLSVTSGQDDEHPPAYIRVKVNDNRLKLLLDTGAGVTVVSKSVWTQIGKPKLASCANLRSYNGVINTLGKCLIEVKLGKVRRKLWAWLYQ</sequence>
<accession>A0AC34GHG4</accession>
<reference evidence="2" key="1">
    <citation type="submission" date="2022-11" db="UniProtKB">
        <authorList>
            <consortium name="WormBaseParasite"/>
        </authorList>
    </citation>
    <scope>IDENTIFICATION</scope>
</reference>
<dbReference type="WBParaSite" id="ES5_v2.g28926.t1">
    <property type="protein sequence ID" value="ES5_v2.g28926.t1"/>
    <property type="gene ID" value="ES5_v2.g28926"/>
</dbReference>
<evidence type="ECO:0000313" key="2">
    <source>
        <dbReference type="WBParaSite" id="ES5_v2.g28926.t1"/>
    </source>
</evidence>
<dbReference type="Proteomes" id="UP000887579">
    <property type="component" value="Unplaced"/>
</dbReference>
<evidence type="ECO:0000313" key="1">
    <source>
        <dbReference type="Proteomes" id="UP000887579"/>
    </source>
</evidence>
<proteinExistence type="predicted"/>